<dbReference type="GO" id="GO:0005886">
    <property type="term" value="C:plasma membrane"/>
    <property type="evidence" value="ECO:0007669"/>
    <property type="project" value="UniProtKB-SubCell"/>
</dbReference>
<keyword evidence="7 10" id="KW-0472">Membrane</keyword>
<dbReference type="InterPro" id="IPR004117">
    <property type="entry name" value="7tm6_olfct_rcpt"/>
</dbReference>
<feature type="transmembrane region" description="Helical" evidence="10">
    <location>
        <begin position="128"/>
        <end position="152"/>
    </location>
</feature>
<keyword evidence="4 10" id="KW-0812">Transmembrane</keyword>
<evidence type="ECO:0000256" key="3">
    <source>
        <dbReference type="ARBA" id="ARBA00022606"/>
    </source>
</evidence>
<comment type="similarity">
    <text evidence="10">Belongs to the insect chemoreceptor superfamily. Heteromeric odorant receptor channel (TC 1.A.69) family.</text>
</comment>
<dbReference type="AlphaFoldDB" id="A0A8J2HSC2"/>
<evidence type="ECO:0000256" key="2">
    <source>
        <dbReference type="ARBA" id="ARBA00022475"/>
    </source>
</evidence>
<evidence type="ECO:0000256" key="6">
    <source>
        <dbReference type="ARBA" id="ARBA00022989"/>
    </source>
</evidence>
<dbReference type="Proteomes" id="UP000786811">
    <property type="component" value="Unassembled WGS sequence"/>
</dbReference>
<feature type="transmembrane region" description="Helical" evidence="10">
    <location>
        <begin position="287"/>
        <end position="310"/>
    </location>
</feature>
<keyword evidence="2" id="KW-1003">Cell membrane</keyword>
<protein>
    <recommendedName>
        <fullName evidence="10">Odorant receptor</fullName>
    </recommendedName>
</protein>
<organism evidence="11 12">
    <name type="scientific">Cotesia congregata</name>
    <name type="common">Parasitoid wasp</name>
    <name type="synonym">Apanteles congregatus</name>
    <dbReference type="NCBI Taxonomy" id="51543"/>
    <lineage>
        <taxon>Eukaryota</taxon>
        <taxon>Metazoa</taxon>
        <taxon>Ecdysozoa</taxon>
        <taxon>Arthropoda</taxon>
        <taxon>Hexapoda</taxon>
        <taxon>Insecta</taxon>
        <taxon>Pterygota</taxon>
        <taxon>Neoptera</taxon>
        <taxon>Endopterygota</taxon>
        <taxon>Hymenoptera</taxon>
        <taxon>Apocrita</taxon>
        <taxon>Ichneumonoidea</taxon>
        <taxon>Braconidae</taxon>
        <taxon>Microgastrinae</taxon>
        <taxon>Cotesia</taxon>
    </lineage>
</organism>
<dbReference type="PANTHER" id="PTHR21137:SF35">
    <property type="entry name" value="ODORANT RECEPTOR 19A-RELATED"/>
    <property type="match status" value="1"/>
</dbReference>
<keyword evidence="5 10" id="KW-0552">Olfaction</keyword>
<evidence type="ECO:0000256" key="1">
    <source>
        <dbReference type="ARBA" id="ARBA00004651"/>
    </source>
</evidence>
<keyword evidence="8 10" id="KW-0675">Receptor</keyword>
<accession>A0A8J2HSC2</accession>
<evidence type="ECO:0000313" key="12">
    <source>
        <dbReference type="Proteomes" id="UP000786811"/>
    </source>
</evidence>
<dbReference type="GO" id="GO:0004984">
    <property type="term" value="F:olfactory receptor activity"/>
    <property type="evidence" value="ECO:0007669"/>
    <property type="project" value="InterPro"/>
</dbReference>
<proteinExistence type="inferred from homology"/>
<evidence type="ECO:0000256" key="10">
    <source>
        <dbReference type="RuleBase" id="RU351113"/>
    </source>
</evidence>
<evidence type="ECO:0000313" key="11">
    <source>
        <dbReference type="EMBL" id="CAG5109157.1"/>
    </source>
</evidence>
<evidence type="ECO:0000256" key="9">
    <source>
        <dbReference type="ARBA" id="ARBA00023224"/>
    </source>
</evidence>
<keyword evidence="9 10" id="KW-0807">Transducer</keyword>
<evidence type="ECO:0000256" key="4">
    <source>
        <dbReference type="ARBA" id="ARBA00022692"/>
    </source>
</evidence>
<comment type="caution">
    <text evidence="10">Lacks conserved residue(s) required for the propagation of feature annotation.</text>
</comment>
<dbReference type="GO" id="GO:0005549">
    <property type="term" value="F:odorant binding"/>
    <property type="evidence" value="ECO:0007669"/>
    <property type="project" value="InterPro"/>
</dbReference>
<keyword evidence="6 10" id="KW-1133">Transmembrane helix</keyword>
<feature type="transmembrane region" description="Helical" evidence="10">
    <location>
        <begin position="33"/>
        <end position="58"/>
    </location>
</feature>
<gene>
    <name evidence="11" type="ORF">HICCMSTLAB_LOCUS13793</name>
</gene>
<reference evidence="11" key="1">
    <citation type="submission" date="2021-04" db="EMBL/GenBank/DDBJ databases">
        <authorList>
            <person name="Chebbi M.A.C M."/>
        </authorList>
    </citation>
    <scope>NUCLEOTIDE SEQUENCE</scope>
</reference>
<name>A0A8J2HSC2_COTCN</name>
<evidence type="ECO:0000256" key="8">
    <source>
        <dbReference type="ARBA" id="ARBA00023170"/>
    </source>
</evidence>
<dbReference type="GO" id="GO:0007165">
    <property type="term" value="P:signal transduction"/>
    <property type="evidence" value="ECO:0007669"/>
    <property type="project" value="UniProtKB-KW"/>
</dbReference>
<evidence type="ECO:0000256" key="5">
    <source>
        <dbReference type="ARBA" id="ARBA00022725"/>
    </source>
</evidence>
<evidence type="ECO:0000256" key="7">
    <source>
        <dbReference type="ARBA" id="ARBA00023136"/>
    </source>
</evidence>
<keyword evidence="3 10" id="KW-0716">Sensory transduction</keyword>
<dbReference type="PANTHER" id="PTHR21137">
    <property type="entry name" value="ODORANT RECEPTOR"/>
    <property type="match status" value="1"/>
</dbReference>
<dbReference type="EMBL" id="CAJNRD030001124">
    <property type="protein sequence ID" value="CAG5109157.1"/>
    <property type="molecule type" value="Genomic_DNA"/>
</dbReference>
<comment type="subcellular location">
    <subcellularLocation>
        <location evidence="1 10">Cell membrane</location>
        <topology evidence="1 10">Multi-pass membrane protein</topology>
    </subcellularLocation>
</comment>
<dbReference type="Pfam" id="PF02949">
    <property type="entry name" value="7tm_6"/>
    <property type="match status" value="1"/>
</dbReference>
<dbReference type="OrthoDB" id="7539170at2759"/>
<comment type="caution">
    <text evidence="11">The sequence shown here is derived from an EMBL/GenBank/DDBJ whole genome shotgun (WGS) entry which is preliminary data.</text>
</comment>
<feature type="transmembrane region" description="Helical" evidence="10">
    <location>
        <begin position="258"/>
        <end position="281"/>
    </location>
</feature>
<sequence length="382" mass="44137">MALDRQLEFVKFRSIMKKLVFIVGLWTNEDSSLFYRSLLAIYLSFFLIPIVGVGNFFITNISNISLVTRSLSTLLGFSTVMMKATCFIINRKEVDDLHTVLDPYFDKLVQSPKMSNLVLSNVRTFRRWPIFITVFVTIVCLSYAINPILSIIHQLRHREWPIKYNLIFLTVYPIKARRNSLLYNFYFVDEYLLTASMIFITSSLDSLFTYYIFQLIGMLREISYHISRVDEKNSEIIIRRCVDKYEILLRACGQVQKIYGPIILWTMNVNAVVLCAAIFQLSHAKTIPVVSLILFSAHASLKLIQVYVFAWSGTQLTIESEKFRDCIYAANWTGNMRLKASIIIMLAQKPLILTACNILNVTIDMFVINTSVSCFLLLKTFE</sequence>
<feature type="transmembrane region" description="Helical" evidence="10">
    <location>
        <begin position="191"/>
        <end position="213"/>
    </location>
</feature>
<keyword evidence="12" id="KW-1185">Reference proteome</keyword>